<dbReference type="GO" id="GO:0006357">
    <property type="term" value="P:regulation of transcription by RNA polymerase II"/>
    <property type="evidence" value="ECO:0007669"/>
    <property type="project" value="TreeGrafter"/>
</dbReference>
<reference evidence="1" key="1">
    <citation type="submission" date="2022-01" db="EMBL/GenBank/DDBJ databases">
        <authorList>
            <person name="King R."/>
        </authorList>
    </citation>
    <scope>NUCLEOTIDE SEQUENCE</scope>
</reference>
<keyword evidence="2" id="KW-1185">Reference proteome</keyword>
<dbReference type="OrthoDB" id="1607513at2759"/>
<dbReference type="PANTHER" id="PTHR46169:SF29">
    <property type="entry name" value="DNA REPLICATION-RELATED ELEMENT FACTOR, ISOFORM A"/>
    <property type="match status" value="1"/>
</dbReference>
<dbReference type="GO" id="GO:0005634">
    <property type="term" value="C:nucleus"/>
    <property type="evidence" value="ECO:0007669"/>
    <property type="project" value="TreeGrafter"/>
</dbReference>
<protein>
    <recommendedName>
        <fullName evidence="3">HAT C-terminal dimerisation domain-containing protein</fullName>
    </recommendedName>
</protein>
<accession>A0A9P0D518</accession>
<dbReference type="Proteomes" id="UP001153636">
    <property type="component" value="Chromosome 8"/>
</dbReference>
<gene>
    <name evidence="1" type="ORF">PSYICH_LOCUS14814</name>
</gene>
<dbReference type="InterPro" id="IPR052717">
    <property type="entry name" value="Vacuolar_transposase_reg"/>
</dbReference>
<dbReference type="SUPFAM" id="SSF53098">
    <property type="entry name" value="Ribonuclease H-like"/>
    <property type="match status" value="1"/>
</dbReference>
<dbReference type="AlphaFoldDB" id="A0A9P0D518"/>
<evidence type="ECO:0000313" key="1">
    <source>
        <dbReference type="EMBL" id="CAH1114808.1"/>
    </source>
</evidence>
<dbReference type="PANTHER" id="PTHR46169">
    <property type="entry name" value="DNA REPLICATION-RELATED ELEMENT FACTOR, ISOFORM A"/>
    <property type="match status" value="1"/>
</dbReference>
<organism evidence="1 2">
    <name type="scientific">Psylliodes chrysocephalus</name>
    <dbReference type="NCBI Taxonomy" id="3402493"/>
    <lineage>
        <taxon>Eukaryota</taxon>
        <taxon>Metazoa</taxon>
        <taxon>Ecdysozoa</taxon>
        <taxon>Arthropoda</taxon>
        <taxon>Hexapoda</taxon>
        <taxon>Insecta</taxon>
        <taxon>Pterygota</taxon>
        <taxon>Neoptera</taxon>
        <taxon>Endopterygota</taxon>
        <taxon>Coleoptera</taxon>
        <taxon>Polyphaga</taxon>
        <taxon>Cucujiformia</taxon>
        <taxon>Chrysomeloidea</taxon>
        <taxon>Chrysomelidae</taxon>
        <taxon>Galerucinae</taxon>
        <taxon>Alticini</taxon>
        <taxon>Psylliodes</taxon>
    </lineage>
</organism>
<dbReference type="EMBL" id="OV651820">
    <property type="protein sequence ID" value="CAH1114808.1"/>
    <property type="molecule type" value="Genomic_DNA"/>
</dbReference>
<proteinExistence type="predicted"/>
<evidence type="ECO:0008006" key="3">
    <source>
        <dbReference type="Google" id="ProtNLM"/>
    </source>
</evidence>
<sequence length="232" mass="26405">MDLLNVNNLSIISVEEWGLLKQLRRCLKPTEVVSKVISGEKYVTLSSVIILTKGLENICLEMKNEDLLPLIQDMVGQFLKGNSDRLGYLKNPKTLLVSTFLDPRFKNVGFSCDSVTERAKQLVIKLIYQNFFFCKLKETQQTPSTEVGYVAHPSILDHFAKKAAFFLSKAPDSPATSRAVIEVRQYLEEDLLDRTEDPVKWWRYHSYNLEKFGTVATSVSCERIFSKSGSPK</sequence>
<name>A0A9P0D518_9CUCU</name>
<evidence type="ECO:0000313" key="2">
    <source>
        <dbReference type="Proteomes" id="UP001153636"/>
    </source>
</evidence>
<dbReference type="InterPro" id="IPR012337">
    <property type="entry name" value="RNaseH-like_sf"/>
</dbReference>